<dbReference type="Proteomes" id="UP001430377">
    <property type="component" value="Unassembled WGS sequence"/>
</dbReference>
<dbReference type="CDD" id="cd00293">
    <property type="entry name" value="USP-like"/>
    <property type="match status" value="1"/>
</dbReference>
<dbReference type="RefSeq" id="WP_220620147.1">
    <property type="nucleotide sequence ID" value="NZ_RKLR01000012.1"/>
</dbReference>
<dbReference type="InterPro" id="IPR014729">
    <property type="entry name" value="Rossmann-like_a/b/a_fold"/>
</dbReference>
<dbReference type="EMBL" id="RKLR01000012">
    <property type="protein sequence ID" value="MBX0325282.1"/>
    <property type="molecule type" value="Genomic_DNA"/>
</dbReference>
<keyword evidence="4" id="KW-1185">Reference proteome</keyword>
<sequence>MTVESILLPVSDADEDRVHRLVDVAVESAKPTDATVVVAHAIPKDTDEFTPTIPPISGGGFPQILSQSEYDELLEEYSPDEIAAKHETVQSILDRFEDIGIEYDIRGAVGEPDEALLALASEIDADRLVVGGSRRTPTDKAVFGSLAQTLMLEAPCPVTFVQDN</sequence>
<comment type="caution">
    <text evidence="3">The sequence shown here is derived from an EMBL/GenBank/DDBJ whole genome shotgun (WGS) entry which is preliminary data.</text>
</comment>
<protein>
    <submittedName>
        <fullName evidence="3">Universal stress protein</fullName>
    </submittedName>
</protein>
<proteinExistence type="inferred from homology"/>
<name>A0AAW4PYK8_9EURY</name>
<evidence type="ECO:0000313" key="3">
    <source>
        <dbReference type="EMBL" id="MBX0325282.1"/>
    </source>
</evidence>
<dbReference type="InterPro" id="IPR006016">
    <property type="entry name" value="UspA"/>
</dbReference>
<reference evidence="3 4" key="1">
    <citation type="submission" date="2021-06" db="EMBL/GenBank/DDBJ databases">
        <title>Halomicroarcula sp. a new haloarchaeum isolated from saline soil.</title>
        <authorList>
            <person name="Duran-Viseras A."/>
            <person name="Sanchez-Porro C."/>
            <person name="Ventosa A."/>
        </authorList>
    </citation>
    <scope>NUCLEOTIDE SEQUENCE [LARGE SCALE GENOMIC DNA]</scope>
    <source>
        <strain evidence="3 4">F13</strain>
    </source>
</reference>
<dbReference type="AlphaFoldDB" id="A0AAW4PYK8"/>
<evidence type="ECO:0000256" key="1">
    <source>
        <dbReference type="ARBA" id="ARBA00008791"/>
    </source>
</evidence>
<dbReference type="Pfam" id="PF00582">
    <property type="entry name" value="Usp"/>
    <property type="match status" value="1"/>
</dbReference>
<dbReference type="Gene3D" id="3.40.50.620">
    <property type="entry name" value="HUPs"/>
    <property type="match status" value="1"/>
</dbReference>
<accession>A0AAW4PYK8</accession>
<evidence type="ECO:0000313" key="4">
    <source>
        <dbReference type="Proteomes" id="UP001430377"/>
    </source>
</evidence>
<feature type="domain" description="UspA" evidence="2">
    <location>
        <begin position="5"/>
        <end position="161"/>
    </location>
</feature>
<dbReference type="PANTHER" id="PTHR46268">
    <property type="entry name" value="STRESS RESPONSE PROTEIN NHAX"/>
    <property type="match status" value="1"/>
</dbReference>
<comment type="similarity">
    <text evidence="1">Belongs to the universal stress protein A family.</text>
</comment>
<gene>
    <name evidence="3" type="ORF">EGH21_19845</name>
</gene>
<evidence type="ECO:0000259" key="2">
    <source>
        <dbReference type="Pfam" id="PF00582"/>
    </source>
</evidence>
<dbReference type="PANTHER" id="PTHR46268:SF6">
    <property type="entry name" value="UNIVERSAL STRESS PROTEIN UP12"/>
    <property type="match status" value="1"/>
</dbReference>
<organism evidence="3 4">
    <name type="scientific">Haloarcula rubra</name>
    <dbReference type="NCBI Taxonomy" id="2487747"/>
    <lineage>
        <taxon>Archaea</taxon>
        <taxon>Methanobacteriati</taxon>
        <taxon>Methanobacteriota</taxon>
        <taxon>Stenosarchaea group</taxon>
        <taxon>Halobacteria</taxon>
        <taxon>Halobacteriales</taxon>
        <taxon>Haloarculaceae</taxon>
        <taxon>Haloarcula</taxon>
    </lineage>
</organism>
<dbReference type="SUPFAM" id="SSF52402">
    <property type="entry name" value="Adenine nucleotide alpha hydrolases-like"/>
    <property type="match status" value="1"/>
</dbReference>